<dbReference type="AlphaFoldDB" id="A0ABC8M9L8"/>
<sequence length="55" mass="6728">MAFKVTENTEINYSWQLSHPKLVELIGYCLEDEQWLLVYEFVHEDSRENFLFRSE</sequence>
<reference evidence="4 5" key="1">
    <citation type="submission" date="2022-03" db="EMBL/GenBank/DDBJ databases">
        <authorList>
            <person name="Macdonald S."/>
            <person name="Ahmed S."/>
            <person name="Newling K."/>
        </authorList>
    </citation>
    <scope>NUCLEOTIDE SEQUENCE [LARGE SCALE GENOMIC DNA]</scope>
</reference>
<evidence type="ECO:0000259" key="3">
    <source>
        <dbReference type="Pfam" id="PF07714"/>
    </source>
</evidence>
<proteinExistence type="predicted"/>
<comment type="caution">
    <text evidence="4">The sequence shown here is derived from an EMBL/GenBank/DDBJ whole genome shotgun (WGS) entry which is preliminary data.</text>
</comment>
<dbReference type="Gene3D" id="3.30.200.20">
    <property type="entry name" value="Phosphorylase Kinase, domain 1"/>
    <property type="match status" value="1"/>
</dbReference>
<dbReference type="SUPFAM" id="SSF56112">
    <property type="entry name" value="Protein kinase-like (PK-like)"/>
    <property type="match status" value="1"/>
</dbReference>
<evidence type="ECO:0000256" key="1">
    <source>
        <dbReference type="ARBA" id="ARBA00004236"/>
    </source>
</evidence>
<accession>A0ABC8M9L8</accession>
<dbReference type="InterPro" id="IPR050823">
    <property type="entry name" value="Plant_Ser_Thr_Prot_Kinase"/>
</dbReference>
<feature type="domain" description="Serine-threonine/tyrosine-protein kinase catalytic" evidence="3">
    <location>
        <begin position="10"/>
        <end position="52"/>
    </location>
</feature>
<evidence type="ECO:0000256" key="2">
    <source>
        <dbReference type="ARBA" id="ARBA00022475"/>
    </source>
</evidence>
<protein>
    <recommendedName>
        <fullName evidence="3">Serine-threonine/tyrosine-protein kinase catalytic domain-containing protein</fullName>
    </recommendedName>
</protein>
<dbReference type="InterPro" id="IPR001245">
    <property type="entry name" value="Ser-Thr/Tyr_kinase_cat_dom"/>
</dbReference>
<evidence type="ECO:0000313" key="4">
    <source>
        <dbReference type="EMBL" id="CAH8392540.1"/>
    </source>
</evidence>
<gene>
    <name evidence="4" type="ORF">ERUC_LOCUS45023</name>
</gene>
<dbReference type="PANTHER" id="PTHR45621">
    <property type="entry name" value="OS01G0588500 PROTEIN-RELATED"/>
    <property type="match status" value="1"/>
</dbReference>
<dbReference type="GO" id="GO:0005886">
    <property type="term" value="C:plasma membrane"/>
    <property type="evidence" value="ECO:0007669"/>
    <property type="project" value="UniProtKB-SubCell"/>
</dbReference>
<keyword evidence="2" id="KW-1003">Cell membrane</keyword>
<dbReference type="Proteomes" id="UP001642260">
    <property type="component" value="Unassembled WGS sequence"/>
</dbReference>
<keyword evidence="2" id="KW-0472">Membrane</keyword>
<organism evidence="4 5">
    <name type="scientific">Eruca vesicaria subsp. sativa</name>
    <name type="common">Garden rocket</name>
    <name type="synonym">Eruca sativa</name>
    <dbReference type="NCBI Taxonomy" id="29727"/>
    <lineage>
        <taxon>Eukaryota</taxon>
        <taxon>Viridiplantae</taxon>
        <taxon>Streptophyta</taxon>
        <taxon>Embryophyta</taxon>
        <taxon>Tracheophyta</taxon>
        <taxon>Spermatophyta</taxon>
        <taxon>Magnoliopsida</taxon>
        <taxon>eudicotyledons</taxon>
        <taxon>Gunneridae</taxon>
        <taxon>Pentapetalae</taxon>
        <taxon>rosids</taxon>
        <taxon>malvids</taxon>
        <taxon>Brassicales</taxon>
        <taxon>Brassicaceae</taxon>
        <taxon>Brassiceae</taxon>
        <taxon>Eruca</taxon>
    </lineage>
</organism>
<evidence type="ECO:0000313" key="5">
    <source>
        <dbReference type="Proteomes" id="UP001642260"/>
    </source>
</evidence>
<dbReference type="EMBL" id="CAKOAT010996669">
    <property type="protein sequence ID" value="CAH8392540.1"/>
    <property type="molecule type" value="Genomic_DNA"/>
</dbReference>
<dbReference type="Pfam" id="PF07714">
    <property type="entry name" value="PK_Tyr_Ser-Thr"/>
    <property type="match status" value="1"/>
</dbReference>
<keyword evidence="5" id="KW-1185">Reference proteome</keyword>
<dbReference type="InterPro" id="IPR011009">
    <property type="entry name" value="Kinase-like_dom_sf"/>
</dbReference>
<name>A0ABC8M9L8_ERUVS</name>
<comment type="subcellular location">
    <subcellularLocation>
        <location evidence="1">Cell membrane</location>
    </subcellularLocation>
</comment>